<name>A0A9W5IQ81_NEISU</name>
<comment type="caution">
    <text evidence="1">The sequence shown here is derived from an EMBL/GenBank/DDBJ whole genome shotgun (WGS) entry which is preliminary data.</text>
</comment>
<dbReference type="Proteomes" id="UP000004621">
    <property type="component" value="Unassembled WGS sequence"/>
</dbReference>
<reference evidence="1 2" key="1">
    <citation type="submission" date="2010-01" db="EMBL/GenBank/DDBJ databases">
        <authorList>
            <person name="Weinstock G."/>
            <person name="Sodergren E."/>
            <person name="Clifton S."/>
            <person name="Fulton L."/>
            <person name="Fulton B."/>
            <person name="Courtney L."/>
            <person name="Fronick C."/>
            <person name="Harrison M."/>
            <person name="Strong C."/>
            <person name="Farmer C."/>
            <person name="Delahaunty K."/>
            <person name="Markovic C."/>
            <person name="Hall O."/>
            <person name="Minx P."/>
            <person name="Tomlinson C."/>
            <person name="Mitreva M."/>
            <person name="Nelson J."/>
            <person name="Hou S."/>
            <person name="Wollam A."/>
            <person name="Pepin K.H."/>
            <person name="Johnson M."/>
            <person name="Bhonagiri V."/>
            <person name="Nash W.E."/>
            <person name="Warren W."/>
            <person name="Chinwalla A."/>
            <person name="Mardis E.R."/>
            <person name="Wilson R.K."/>
        </authorList>
    </citation>
    <scope>NUCLEOTIDE SEQUENCE [LARGE SCALE GENOMIC DNA]</scope>
    <source>
        <strain evidence="1 2">NJ9703</strain>
    </source>
</reference>
<evidence type="ECO:0000313" key="1">
    <source>
        <dbReference type="EMBL" id="EFC51718.1"/>
    </source>
</evidence>
<evidence type="ECO:0000313" key="2">
    <source>
        <dbReference type="Proteomes" id="UP000004621"/>
    </source>
</evidence>
<accession>A0A9W5IQ81</accession>
<organism evidence="1 2">
    <name type="scientific">Neisseria subflava NJ9703</name>
    <dbReference type="NCBI Taxonomy" id="546268"/>
    <lineage>
        <taxon>Bacteria</taxon>
        <taxon>Pseudomonadati</taxon>
        <taxon>Pseudomonadota</taxon>
        <taxon>Betaproteobacteria</taxon>
        <taxon>Neisseriales</taxon>
        <taxon>Neisseriaceae</taxon>
        <taxon>Neisseria</taxon>
    </lineage>
</organism>
<protein>
    <submittedName>
        <fullName evidence="1">Uncharacterized protein</fullName>
    </submittedName>
</protein>
<dbReference type="RefSeq" id="WP_004520283.1">
    <property type="nucleotide sequence ID" value="NZ_ACEO02000008.1"/>
</dbReference>
<proteinExistence type="predicted"/>
<gene>
    <name evidence="1" type="ORF">NEISUBOT_04709</name>
</gene>
<dbReference type="AlphaFoldDB" id="A0A9W5IQ81"/>
<dbReference type="EMBL" id="ACEO02000008">
    <property type="protein sequence ID" value="EFC51718.1"/>
    <property type="molecule type" value="Genomic_DNA"/>
</dbReference>
<sequence length="89" mass="10676">MTQETERRQGMFVIASFDRMFTRERKNQDGTFTKTHYVGLIIRSETETRLCEVRTKHPEKYEGYKPQQIVSMQVFPRAFKDNIYFSDEA</sequence>